<protein>
    <submittedName>
        <fullName evidence="2">Mu-like prophage major head subunit gpT family protein</fullName>
    </submittedName>
</protein>
<accession>A0A841U4B4</accession>
<comment type="caution">
    <text evidence="2">The sequence shown here is derived from an EMBL/GenBank/DDBJ whole genome shotgun (WGS) entry which is preliminary data.</text>
</comment>
<dbReference type="Proteomes" id="UP000553776">
    <property type="component" value="Unassembled WGS sequence"/>
</dbReference>
<organism evidence="2 3">
    <name type="scientific">Cohnella xylanilytica</name>
    <dbReference type="NCBI Taxonomy" id="557555"/>
    <lineage>
        <taxon>Bacteria</taxon>
        <taxon>Bacillati</taxon>
        <taxon>Bacillota</taxon>
        <taxon>Bacilli</taxon>
        <taxon>Bacillales</taxon>
        <taxon>Paenibacillaceae</taxon>
        <taxon>Cohnella</taxon>
    </lineage>
</organism>
<name>A0A841U4B4_9BACL</name>
<evidence type="ECO:0000313" key="2">
    <source>
        <dbReference type="EMBL" id="MBB6694382.1"/>
    </source>
</evidence>
<proteinExistence type="predicted"/>
<feature type="domain" description="Bacteriophage Mu GpT" evidence="1">
    <location>
        <begin position="161"/>
        <end position="235"/>
    </location>
</feature>
<evidence type="ECO:0000259" key="1">
    <source>
        <dbReference type="Pfam" id="PF10124"/>
    </source>
</evidence>
<gene>
    <name evidence="2" type="ORF">H7B90_23580</name>
</gene>
<dbReference type="EMBL" id="JACJVR010000090">
    <property type="protein sequence ID" value="MBB6694382.1"/>
    <property type="molecule type" value="Genomic_DNA"/>
</dbReference>
<evidence type="ECO:0000313" key="3">
    <source>
        <dbReference type="Proteomes" id="UP000553776"/>
    </source>
</evidence>
<sequence length="299" mass="34117">MAMNTGQFQNLYTRRIDLAFFEGWDEEPEQWSRIYKSVDAKTNNRTTQIIAGMGAWELSGENANPNEQRYKLGPLVFTQGQIFKSEVTMSYEQEKDELYDEVANMAKDAGHAGREAVEDMGAQYLQEMYDNTFSSGYDGKATFATDHPNYGDNGGTQSNLSTGALSDTSLKNAIILFRKQRDEGGKKISSRVNRLVVPLSLQFTAATILQSALVAGTQNNDKNVLPDMELIVNDFWDVYTQSRWFIMGPRHQLNMIWWDRPMFEKYPIRNKNKSQSWLGYMRLNPKAENWRHLVGSTGA</sequence>
<dbReference type="InterPro" id="IPR018774">
    <property type="entry name" value="Phage_Mu_GpT"/>
</dbReference>
<reference evidence="2 3" key="1">
    <citation type="submission" date="2020-08" db="EMBL/GenBank/DDBJ databases">
        <title>Cohnella phylogeny.</title>
        <authorList>
            <person name="Dunlap C."/>
        </authorList>
    </citation>
    <scope>NUCLEOTIDE SEQUENCE [LARGE SCALE GENOMIC DNA]</scope>
    <source>
        <strain evidence="2 3">DSM 25239</strain>
    </source>
</reference>
<dbReference type="RefSeq" id="WP_185138352.1">
    <property type="nucleotide sequence ID" value="NZ_JACJVR010000090.1"/>
</dbReference>
<keyword evidence="3" id="KW-1185">Reference proteome</keyword>
<dbReference type="AlphaFoldDB" id="A0A841U4B4"/>
<dbReference type="Pfam" id="PF10124">
    <property type="entry name" value="Mu-like_gpT"/>
    <property type="match status" value="1"/>
</dbReference>